<protein>
    <submittedName>
        <fullName evidence="1">Uncharacterized protein</fullName>
    </submittedName>
</protein>
<evidence type="ECO:0000313" key="1">
    <source>
        <dbReference type="EMBL" id="KAF8392001.1"/>
    </source>
</evidence>
<reference evidence="1 2" key="1">
    <citation type="submission" date="2020-04" db="EMBL/GenBank/DDBJ databases">
        <title>Plant Genome Project.</title>
        <authorList>
            <person name="Zhang R.-G."/>
        </authorList>
    </citation>
    <scope>NUCLEOTIDE SEQUENCE [LARGE SCALE GENOMIC DNA]</scope>
    <source>
        <strain evidence="1">YNK0</strain>
        <tissue evidence="1">Leaf</tissue>
    </source>
</reference>
<comment type="caution">
    <text evidence="1">The sequence shown here is derived from an EMBL/GenBank/DDBJ whole genome shotgun (WGS) entry which is preliminary data.</text>
</comment>
<name>A0A834YUR5_TETSI</name>
<evidence type="ECO:0000313" key="2">
    <source>
        <dbReference type="Proteomes" id="UP000655225"/>
    </source>
</evidence>
<keyword evidence="2" id="KW-1185">Reference proteome</keyword>
<accession>A0A834YUR5</accession>
<sequence length="111" mass="12656">MLEYSKLCHDLNPLHSLETLDLKIDWFMGCSSLSSSLGSSLLISKVHFNCRSTLERRSSAKCKQLNLRENKKRFIVKFSAKCSEKGELHVLAGEGMAILPTLTREHWQSME</sequence>
<dbReference type="OrthoDB" id="3592703at2759"/>
<organism evidence="1 2">
    <name type="scientific">Tetracentron sinense</name>
    <name type="common">Spur-leaf</name>
    <dbReference type="NCBI Taxonomy" id="13715"/>
    <lineage>
        <taxon>Eukaryota</taxon>
        <taxon>Viridiplantae</taxon>
        <taxon>Streptophyta</taxon>
        <taxon>Embryophyta</taxon>
        <taxon>Tracheophyta</taxon>
        <taxon>Spermatophyta</taxon>
        <taxon>Magnoliopsida</taxon>
        <taxon>Trochodendrales</taxon>
        <taxon>Trochodendraceae</taxon>
        <taxon>Tetracentron</taxon>
    </lineage>
</organism>
<dbReference type="OMA" id="TLTREHW"/>
<dbReference type="EMBL" id="JABCRI010000016">
    <property type="protein sequence ID" value="KAF8392001.1"/>
    <property type="molecule type" value="Genomic_DNA"/>
</dbReference>
<dbReference type="AlphaFoldDB" id="A0A834YUR5"/>
<dbReference type="Proteomes" id="UP000655225">
    <property type="component" value="Unassembled WGS sequence"/>
</dbReference>
<proteinExistence type="predicted"/>
<gene>
    <name evidence="1" type="ORF">HHK36_022341</name>
</gene>